<evidence type="ECO:0000313" key="2">
    <source>
        <dbReference type="Proteomes" id="UP000009374"/>
    </source>
</evidence>
<reference evidence="1 2" key="1">
    <citation type="journal article" date="2009" name="Appl. Environ. Microbiol.">
        <title>Community genomic and proteomic analyses of chemoautotrophic iron-oxidizing "Leptospirillum rubarum" (Group II) and "Leptospirillum ferrodiazotrophum" (Group III) bacteria in acid mine drainage biofilms.</title>
        <authorList>
            <person name="Goltsman D.S."/>
            <person name="Denef V.J."/>
            <person name="Singer S.W."/>
            <person name="VerBerkmoes N.C."/>
            <person name="Lefsrud M."/>
            <person name="Mueller R.S."/>
            <person name="Dick G.J."/>
            <person name="Sun C.L."/>
            <person name="Wheeler K.E."/>
            <person name="Zemla A."/>
            <person name="Baker B.J."/>
            <person name="Hauser L."/>
            <person name="Land M."/>
            <person name="Shah M.B."/>
            <person name="Thelen M.P."/>
            <person name="Hettich R.L."/>
            <person name="Banfield J.F."/>
        </authorList>
    </citation>
    <scope>NUCLEOTIDE SEQUENCE [LARGE SCALE GENOMIC DNA]</scope>
</reference>
<keyword evidence="2" id="KW-1185">Reference proteome</keyword>
<evidence type="ECO:0000313" key="1">
    <source>
        <dbReference type="EMBL" id="EES52302.1"/>
    </source>
</evidence>
<gene>
    <name evidence="1" type="ORF">UBAL3_94240093</name>
</gene>
<organism evidence="1 2">
    <name type="scientific">Leptospirillum ferrodiazotrophum</name>
    <dbReference type="NCBI Taxonomy" id="412449"/>
    <lineage>
        <taxon>Bacteria</taxon>
        <taxon>Pseudomonadati</taxon>
        <taxon>Nitrospirota</taxon>
        <taxon>Nitrospiria</taxon>
        <taxon>Nitrospirales</taxon>
        <taxon>Nitrospiraceae</taxon>
        <taxon>Leptospirillum</taxon>
    </lineage>
</organism>
<protein>
    <submittedName>
        <fullName evidence="1">Uncharacterized protein</fullName>
    </submittedName>
</protein>
<proteinExistence type="predicted"/>
<name>C6HYL7_9BACT</name>
<dbReference type="Proteomes" id="UP000009374">
    <property type="component" value="Unassembled WGS sequence"/>
</dbReference>
<dbReference type="AlphaFoldDB" id="C6HYL7"/>
<sequence>MNTSPFHCLTPSAEASFEGFFLETLSEVGSMNLVLAISSDDASRKMLESLHKITSGLLLLNAVYYESDHLRFLSRSETEDFYRRWNLPINWLRPEGQRLGAAKSREARTPVSLLQPLLLAHQISHIIATDPRVFSWASQSPRDAQIYSVEPSVLDMASAI</sequence>
<accession>C6HYL7</accession>
<dbReference type="EMBL" id="GG693878">
    <property type="protein sequence ID" value="EES52302.1"/>
    <property type="molecule type" value="Genomic_DNA"/>
</dbReference>